<keyword evidence="1" id="KW-0812">Transmembrane</keyword>
<keyword evidence="3" id="KW-1185">Reference proteome</keyword>
<protein>
    <submittedName>
        <fullName evidence="2">Uncharacterized protein</fullName>
    </submittedName>
</protein>
<evidence type="ECO:0000313" key="3">
    <source>
        <dbReference type="Proteomes" id="UP001328107"/>
    </source>
</evidence>
<dbReference type="AlphaFoldDB" id="A0AAN5IBS3"/>
<sequence>MDGIINSLNDVQSNFDCCLSGDKEIDSHLIASNLQRHSNCSNPNASRADGKKFHELKSCHDRFTYIWRSLLLFTSCSLSISSLLFLLISPLIYSIFEFDARLERFHSISLWQRKMRRQLEDERK</sequence>
<comment type="caution">
    <text evidence="2">The sequence shown here is derived from an EMBL/GenBank/DDBJ whole genome shotgun (WGS) entry which is preliminary data.</text>
</comment>
<keyword evidence="1" id="KW-1133">Transmembrane helix</keyword>
<dbReference type="EMBL" id="BTRK01000006">
    <property type="protein sequence ID" value="GMR58859.1"/>
    <property type="molecule type" value="Genomic_DNA"/>
</dbReference>
<dbReference type="Proteomes" id="UP001328107">
    <property type="component" value="Unassembled WGS sequence"/>
</dbReference>
<name>A0AAN5IBS3_9BILA</name>
<accession>A0AAN5IBS3</accession>
<organism evidence="2 3">
    <name type="scientific">Pristionchus mayeri</name>
    <dbReference type="NCBI Taxonomy" id="1317129"/>
    <lineage>
        <taxon>Eukaryota</taxon>
        <taxon>Metazoa</taxon>
        <taxon>Ecdysozoa</taxon>
        <taxon>Nematoda</taxon>
        <taxon>Chromadorea</taxon>
        <taxon>Rhabditida</taxon>
        <taxon>Rhabditina</taxon>
        <taxon>Diplogasteromorpha</taxon>
        <taxon>Diplogasteroidea</taxon>
        <taxon>Neodiplogasteridae</taxon>
        <taxon>Pristionchus</taxon>
    </lineage>
</organism>
<proteinExistence type="predicted"/>
<feature type="transmembrane region" description="Helical" evidence="1">
    <location>
        <begin position="70"/>
        <end position="96"/>
    </location>
</feature>
<gene>
    <name evidence="2" type="ORF">PMAYCL1PPCAC_29054</name>
</gene>
<evidence type="ECO:0000256" key="1">
    <source>
        <dbReference type="SAM" id="Phobius"/>
    </source>
</evidence>
<evidence type="ECO:0000313" key="2">
    <source>
        <dbReference type="EMBL" id="GMR58859.1"/>
    </source>
</evidence>
<reference evidence="3" key="1">
    <citation type="submission" date="2022-10" db="EMBL/GenBank/DDBJ databases">
        <title>Genome assembly of Pristionchus species.</title>
        <authorList>
            <person name="Yoshida K."/>
            <person name="Sommer R.J."/>
        </authorList>
    </citation>
    <scope>NUCLEOTIDE SEQUENCE [LARGE SCALE GENOMIC DNA]</scope>
    <source>
        <strain evidence="3">RS5460</strain>
    </source>
</reference>
<keyword evidence="1" id="KW-0472">Membrane</keyword>
<feature type="non-terminal residue" evidence="2">
    <location>
        <position position="124"/>
    </location>
</feature>